<dbReference type="Gene3D" id="3.40.50.2000">
    <property type="entry name" value="Glycogen Phosphorylase B"/>
    <property type="match status" value="2"/>
</dbReference>
<dbReference type="PANTHER" id="PTHR12526:SF510">
    <property type="entry name" value="D-INOSITOL 3-PHOSPHATE GLYCOSYLTRANSFERASE"/>
    <property type="match status" value="1"/>
</dbReference>
<dbReference type="EMBL" id="CP026113">
    <property type="protein sequence ID" value="AUT64224.1"/>
    <property type="molecule type" value="Genomic_DNA"/>
</dbReference>
<proteinExistence type="predicted"/>
<dbReference type="GO" id="GO:0016757">
    <property type="term" value="F:glycosyltransferase activity"/>
    <property type="evidence" value="ECO:0007669"/>
    <property type="project" value="UniProtKB-KW"/>
</dbReference>
<evidence type="ECO:0000313" key="5">
    <source>
        <dbReference type="Proteomes" id="UP000243502"/>
    </source>
</evidence>
<protein>
    <submittedName>
        <fullName evidence="4">Glycosyl transferase</fullName>
    </submittedName>
</protein>
<feature type="domain" description="Glycosyltransferase subfamily 4-like N-terminal" evidence="3">
    <location>
        <begin position="13"/>
        <end position="167"/>
    </location>
</feature>
<dbReference type="InterPro" id="IPR028098">
    <property type="entry name" value="Glyco_trans_4-like_N"/>
</dbReference>
<dbReference type="SUPFAM" id="SSF53756">
    <property type="entry name" value="UDP-Glycosyltransferase/glycogen phosphorylase"/>
    <property type="match status" value="1"/>
</dbReference>
<evidence type="ECO:0000256" key="1">
    <source>
        <dbReference type="ARBA" id="ARBA00022676"/>
    </source>
</evidence>
<evidence type="ECO:0000313" key="4">
    <source>
        <dbReference type="EMBL" id="AUT64224.1"/>
    </source>
</evidence>
<evidence type="ECO:0000259" key="3">
    <source>
        <dbReference type="Pfam" id="PF13439"/>
    </source>
</evidence>
<reference evidence="4 5" key="1">
    <citation type="submission" date="2018-01" db="EMBL/GenBank/DDBJ databases">
        <title>Species boundaries and ecological features among Paraburkholderia terrae DSMZ17804T, P. hospita DSMZ17164T and P. caribensis DSMZ13236T.</title>
        <authorList>
            <person name="Pratama A.A."/>
        </authorList>
    </citation>
    <scope>NUCLEOTIDE SEQUENCE [LARGE SCALE GENOMIC DNA]</scope>
    <source>
        <strain evidence="4 5">DSM 17804</strain>
    </source>
</reference>
<dbReference type="Pfam" id="PF13439">
    <property type="entry name" value="Glyco_transf_4"/>
    <property type="match status" value="1"/>
</dbReference>
<dbReference type="Proteomes" id="UP000243502">
    <property type="component" value="Chromosome 3"/>
</dbReference>
<name>A0A2I8EZM2_9BURK</name>
<evidence type="ECO:0000256" key="2">
    <source>
        <dbReference type="ARBA" id="ARBA00022679"/>
    </source>
</evidence>
<keyword evidence="2 4" id="KW-0808">Transferase</keyword>
<dbReference type="RefSeq" id="WP_042315155.1">
    <property type="nucleotide sequence ID" value="NZ_CP026113.1"/>
</dbReference>
<dbReference type="Pfam" id="PF13692">
    <property type="entry name" value="Glyco_trans_1_4"/>
    <property type="match status" value="1"/>
</dbReference>
<dbReference type="KEGG" id="pter:C2L65_31405"/>
<dbReference type="CDD" id="cd03801">
    <property type="entry name" value="GT4_PimA-like"/>
    <property type="match status" value="1"/>
</dbReference>
<dbReference type="OrthoDB" id="8994075at2"/>
<sequence length="377" mass="41376">MRILQVVYAPRLSGAEILAKGLAIQHREGGNEVCIASMQPQMADFDHSRSELAAADVLCDFPESPQGRIGRLMHLWRCIRQFRPDVIIAHATLAALYVRLLPVAAPVIYVMHSGSNDFANPKLRWAERVLSRRAKAVVGVSSQNTLDYLREVGPHPLVTVIPNGVDLPRFQAAPSASVIADRSTSQQIVQLGRYVVDKGQLETIHAFEIVLQQEPDARLVLYGVVEDPVYHDMAMKLVQRLNLDERVTLCGPASNVAAILQASQVFAMPSLREAHSIGFLEALASGIPVVASRIAAFEFARDFPGVSLVDTKDPSTYARALLHALRVPRAYRALDGYTLHDTAENYLKIAQAVYKHKVRGIAAESSISALESNESSM</sequence>
<accession>A0A2I8EZM2</accession>
<dbReference type="PANTHER" id="PTHR12526">
    <property type="entry name" value="GLYCOSYLTRANSFERASE"/>
    <property type="match status" value="1"/>
</dbReference>
<keyword evidence="1" id="KW-0328">Glycosyltransferase</keyword>
<organism evidence="4 5">
    <name type="scientific">Paraburkholderia terrae</name>
    <dbReference type="NCBI Taxonomy" id="311230"/>
    <lineage>
        <taxon>Bacteria</taxon>
        <taxon>Pseudomonadati</taxon>
        <taxon>Pseudomonadota</taxon>
        <taxon>Betaproteobacteria</taxon>
        <taxon>Burkholderiales</taxon>
        <taxon>Burkholderiaceae</taxon>
        <taxon>Paraburkholderia</taxon>
    </lineage>
</organism>
<gene>
    <name evidence="4" type="ORF">C2L65_31405</name>
</gene>
<dbReference type="AlphaFoldDB" id="A0A2I8EZM2"/>